<dbReference type="Proteomes" id="UP000738126">
    <property type="component" value="Unassembled WGS sequence"/>
</dbReference>
<comment type="similarity">
    <text evidence="2">Belongs to the binding-protein-dependent transport system permease family. FecCD subfamily.</text>
</comment>
<dbReference type="Pfam" id="PF01032">
    <property type="entry name" value="FecCD"/>
    <property type="match status" value="1"/>
</dbReference>
<feature type="transmembrane region" description="Helical" evidence="8">
    <location>
        <begin position="90"/>
        <end position="107"/>
    </location>
</feature>
<dbReference type="RefSeq" id="WP_200255716.1">
    <property type="nucleotide sequence ID" value="NZ_NRSH01000002.1"/>
</dbReference>
<feature type="transmembrane region" description="Helical" evidence="8">
    <location>
        <begin position="176"/>
        <end position="198"/>
    </location>
</feature>
<evidence type="ECO:0000313" key="10">
    <source>
        <dbReference type="Proteomes" id="UP000738126"/>
    </source>
</evidence>
<feature type="transmembrane region" description="Helical" evidence="8">
    <location>
        <begin position="119"/>
        <end position="139"/>
    </location>
</feature>
<feature type="transmembrane region" description="Helical" evidence="8">
    <location>
        <begin position="306"/>
        <end position="325"/>
    </location>
</feature>
<comment type="subcellular location">
    <subcellularLocation>
        <location evidence="1">Cell membrane</location>
        <topology evidence="1">Multi-pass membrane protein</topology>
    </subcellularLocation>
</comment>
<reference evidence="9 10" key="1">
    <citation type="journal article" date="2020" name="Microorganisms">
        <title>Osmotic Adaptation and Compatible Solute Biosynthesis of Phototrophic Bacteria as Revealed from Genome Analyses.</title>
        <authorList>
            <person name="Imhoff J.F."/>
            <person name="Rahn T."/>
            <person name="Kunzel S."/>
            <person name="Keller A."/>
            <person name="Neulinger S.C."/>
        </authorList>
    </citation>
    <scope>NUCLEOTIDE SEQUENCE [LARGE SCALE GENOMIC DNA]</scope>
    <source>
        <strain evidence="9 10">DSM 15116</strain>
    </source>
</reference>
<evidence type="ECO:0000256" key="8">
    <source>
        <dbReference type="SAM" id="Phobius"/>
    </source>
</evidence>
<dbReference type="CDD" id="cd06550">
    <property type="entry name" value="TM_ABC_iron-siderophores_like"/>
    <property type="match status" value="1"/>
</dbReference>
<evidence type="ECO:0000256" key="3">
    <source>
        <dbReference type="ARBA" id="ARBA00022448"/>
    </source>
</evidence>
<evidence type="ECO:0000256" key="7">
    <source>
        <dbReference type="ARBA" id="ARBA00023136"/>
    </source>
</evidence>
<comment type="caution">
    <text evidence="9">The sequence shown here is derived from an EMBL/GenBank/DDBJ whole genome shotgun (WGS) entry which is preliminary data.</text>
</comment>
<protein>
    <submittedName>
        <fullName evidence="9">Iron ABC transporter permease</fullName>
    </submittedName>
</protein>
<feature type="transmembrane region" description="Helical" evidence="8">
    <location>
        <begin position="145"/>
        <end position="164"/>
    </location>
</feature>
<evidence type="ECO:0000313" key="9">
    <source>
        <dbReference type="EMBL" id="MBK1725505.1"/>
    </source>
</evidence>
<sequence>MGAAGSAGAPEEAGAPAVTAAYARAVRRKGVVLLALAAALLGVCLAGLGLGPLGIPLTEVVQAVLARPLGAEWVSEQTAHVVWRIRLPRLATAVVAGAGLALGGVILQTLLRNPMASPFTLGIASGASLGAALAIVLGVSVVGTYGIVGNAFLFALGVSLLILLIGRVKGATPASLILAGIALMYFFGAATTLLVYFADADATREVMFWGVGSLSRAGWESLAFISAALALTLPVFALRAGDLNRLLLGEEAATSLGIPVARLRLALMFLVALLVAVVVAFTGGIGFLGLVAPHLARLLIGADHRFLIPATALIGGLLLALADLVSLHAFDAVVLPVGVVTAFLGSPLFVYLILRRREGGSGA</sequence>
<dbReference type="Gene3D" id="1.10.3470.10">
    <property type="entry name" value="ABC transporter involved in vitamin B12 uptake, BtuC"/>
    <property type="match status" value="1"/>
</dbReference>
<accession>A0ABS1E154</accession>
<evidence type="ECO:0000256" key="6">
    <source>
        <dbReference type="ARBA" id="ARBA00022989"/>
    </source>
</evidence>
<keyword evidence="3" id="KW-0813">Transport</keyword>
<evidence type="ECO:0000256" key="1">
    <source>
        <dbReference type="ARBA" id="ARBA00004651"/>
    </source>
</evidence>
<evidence type="ECO:0000256" key="2">
    <source>
        <dbReference type="ARBA" id="ARBA00007935"/>
    </source>
</evidence>
<keyword evidence="10" id="KW-1185">Reference proteome</keyword>
<proteinExistence type="inferred from homology"/>
<dbReference type="EMBL" id="NRSH01000002">
    <property type="protein sequence ID" value="MBK1725505.1"/>
    <property type="molecule type" value="Genomic_DNA"/>
</dbReference>
<keyword evidence="4" id="KW-1003">Cell membrane</keyword>
<evidence type="ECO:0000256" key="5">
    <source>
        <dbReference type="ARBA" id="ARBA00022692"/>
    </source>
</evidence>
<gene>
    <name evidence="9" type="ORF">CKO13_00370</name>
</gene>
<dbReference type="SUPFAM" id="SSF81345">
    <property type="entry name" value="ABC transporter involved in vitamin B12 uptake, BtuC"/>
    <property type="match status" value="1"/>
</dbReference>
<feature type="transmembrane region" description="Helical" evidence="8">
    <location>
        <begin position="218"/>
        <end position="238"/>
    </location>
</feature>
<keyword evidence="7 8" id="KW-0472">Membrane</keyword>
<feature type="transmembrane region" description="Helical" evidence="8">
    <location>
        <begin position="31"/>
        <end position="55"/>
    </location>
</feature>
<name>A0ABS1E154_9GAMM</name>
<feature type="transmembrane region" description="Helical" evidence="8">
    <location>
        <begin position="265"/>
        <end position="291"/>
    </location>
</feature>
<feature type="transmembrane region" description="Helical" evidence="8">
    <location>
        <begin position="332"/>
        <end position="354"/>
    </location>
</feature>
<dbReference type="InterPro" id="IPR000522">
    <property type="entry name" value="ABC_transptr_permease_BtuC"/>
</dbReference>
<dbReference type="PANTHER" id="PTHR30472">
    <property type="entry name" value="FERRIC ENTEROBACTIN TRANSPORT SYSTEM PERMEASE PROTEIN"/>
    <property type="match status" value="1"/>
</dbReference>
<dbReference type="PANTHER" id="PTHR30472:SF25">
    <property type="entry name" value="ABC TRANSPORTER PERMEASE PROTEIN MJ0876-RELATED"/>
    <property type="match status" value="1"/>
</dbReference>
<keyword evidence="6 8" id="KW-1133">Transmembrane helix</keyword>
<evidence type="ECO:0000256" key="4">
    <source>
        <dbReference type="ARBA" id="ARBA00022475"/>
    </source>
</evidence>
<keyword evidence="5 8" id="KW-0812">Transmembrane</keyword>
<dbReference type="InterPro" id="IPR037294">
    <property type="entry name" value="ABC_BtuC-like"/>
</dbReference>
<organism evidence="9 10">
    <name type="scientific">Halorhodospira neutriphila</name>
    <dbReference type="NCBI Taxonomy" id="168379"/>
    <lineage>
        <taxon>Bacteria</taxon>
        <taxon>Pseudomonadati</taxon>
        <taxon>Pseudomonadota</taxon>
        <taxon>Gammaproteobacteria</taxon>
        <taxon>Chromatiales</taxon>
        <taxon>Ectothiorhodospiraceae</taxon>
        <taxon>Halorhodospira</taxon>
    </lineage>
</organism>